<feature type="compositionally biased region" description="Acidic residues" evidence="1">
    <location>
        <begin position="266"/>
        <end position="286"/>
    </location>
</feature>
<keyword evidence="3" id="KW-1185">Reference proteome</keyword>
<organism evidence="2 3">
    <name type="scientific">Recurvomyces mirabilis</name>
    <dbReference type="NCBI Taxonomy" id="574656"/>
    <lineage>
        <taxon>Eukaryota</taxon>
        <taxon>Fungi</taxon>
        <taxon>Dikarya</taxon>
        <taxon>Ascomycota</taxon>
        <taxon>Pezizomycotina</taxon>
        <taxon>Dothideomycetes</taxon>
        <taxon>Dothideomycetidae</taxon>
        <taxon>Mycosphaerellales</taxon>
        <taxon>Teratosphaeriaceae</taxon>
        <taxon>Recurvomyces</taxon>
    </lineage>
</organism>
<reference evidence="2" key="1">
    <citation type="submission" date="2023-07" db="EMBL/GenBank/DDBJ databases">
        <title>Black Yeasts Isolated from many extreme environments.</title>
        <authorList>
            <person name="Coleine C."/>
            <person name="Stajich J.E."/>
            <person name="Selbmann L."/>
        </authorList>
    </citation>
    <scope>NUCLEOTIDE SEQUENCE</scope>
    <source>
        <strain evidence="2">CCFEE 5485</strain>
    </source>
</reference>
<evidence type="ECO:0000256" key="1">
    <source>
        <dbReference type="SAM" id="MobiDB-lite"/>
    </source>
</evidence>
<feature type="compositionally biased region" description="Basic and acidic residues" evidence="1">
    <location>
        <begin position="406"/>
        <end position="419"/>
    </location>
</feature>
<protein>
    <submittedName>
        <fullName evidence="2">Uncharacterized protein</fullName>
    </submittedName>
</protein>
<gene>
    <name evidence="2" type="ORF">LTR78_004471</name>
</gene>
<feature type="region of interest" description="Disordered" evidence="1">
    <location>
        <begin position="642"/>
        <end position="700"/>
    </location>
</feature>
<name>A0AAE0WQ66_9PEZI</name>
<evidence type="ECO:0000313" key="3">
    <source>
        <dbReference type="Proteomes" id="UP001274830"/>
    </source>
</evidence>
<dbReference type="AlphaFoldDB" id="A0AAE0WQ66"/>
<feature type="compositionally biased region" description="Polar residues" evidence="1">
    <location>
        <begin position="340"/>
        <end position="349"/>
    </location>
</feature>
<dbReference type="Proteomes" id="UP001274830">
    <property type="component" value="Unassembled WGS sequence"/>
</dbReference>
<feature type="compositionally biased region" description="Polar residues" evidence="1">
    <location>
        <begin position="456"/>
        <end position="465"/>
    </location>
</feature>
<evidence type="ECO:0000313" key="2">
    <source>
        <dbReference type="EMBL" id="KAK3675830.1"/>
    </source>
</evidence>
<feature type="compositionally biased region" description="Gly residues" evidence="1">
    <location>
        <begin position="649"/>
        <end position="663"/>
    </location>
</feature>
<feature type="region of interest" description="Disordered" evidence="1">
    <location>
        <begin position="153"/>
        <end position="176"/>
    </location>
</feature>
<sequence>MTPQSVQDAYDQIDRTWDAYDLQTSLSTWVPRRLPSANSFRLLVIGHLIATPPPQHTADTLLEDRLWNDAFNATQVFMATYGPGIWNVTDPTMRLLISPYVLDYVWALLQDPAAITVQDLHERRAMMQVVRDRRQGRRGSLPDSVTMFEQIADGDSPTFGGPALQRGRSLSAPAADPRPQRMLNALENVHNLARQLAGMEVEDDGKMQQQFQSLLDDSVEGTLDESGTHGERLNADSDPDDQATIRANYANDARTGRYMSIPQPLNEDDFDGELEEGDFDTDDENDIYPSENEDRIPECSPRPVPGQYALEEPQRGPSRQQRAAQISEEVRLLNRDVPSLSPSKPQNEESYAVGPQGLADLETPGRMGENASPGREGPFAQGVGRTASSRRNEGMGAGNEAIRGVRTPDHGVEDPDRGGETVLEASQGSTTADASSRSTDGQATNRASRRKPTMKSPGSSYQPSPVSYKDLVQSGNQSSTIAAENFEGIINDHVRLAAEPGEFAGRRDINTIAQRQLAGQIVRLDSVEEKKAVHDKVKEIKRFDREVTAQASEAEKQAQVGKRGGKNPNTELSPLPDTIKTMLINKLVKGVYDQEGVLGGAQKHKQPVLNRLAKMGMLNGTYLASDSERFLKKVESLLPAAPVQASRQGAGGMKSAGEGGTGPTGSAQKSGSVQRQGQQMPGQLAGDQKASSSRRGAAAL</sequence>
<comment type="caution">
    <text evidence="2">The sequence shown here is derived from an EMBL/GenBank/DDBJ whole genome shotgun (WGS) entry which is preliminary data.</text>
</comment>
<feature type="compositionally biased region" description="Basic and acidic residues" evidence="1">
    <location>
        <begin position="226"/>
        <end position="235"/>
    </location>
</feature>
<accession>A0AAE0WQ66</accession>
<dbReference type="EMBL" id="JAUTXT010000013">
    <property type="protein sequence ID" value="KAK3675830.1"/>
    <property type="molecule type" value="Genomic_DNA"/>
</dbReference>
<feature type="compositionally biased region" description="Low complexity" evidence="1">
    <location>
        <begin position="429"/>
        <end position="440"/>
    </location>
</feature>
<feature type="region of interest" description="Disordered" evidence="1">
    <location>
        <begin position="548"/>
        <end position="577"/>
    </location>
</feature>
<proteinExistence type="predicted"/>
<feature type="region of interest" description="Disordered" evidence="1">
    <location>
        <begin position="220"/>
        <end position="473"/>
    </location>
</feature>
<feature type="compositionally biased region" description="Polar residues" evidence="1">
    <location>
        <begin position="664"/>
        <end position="681"/>
    </location>
</feature>